<accession>A0A2W1BLR1</accession>
<dbReference type="AlphaFoldDB" id="A0A2W1BLR1"/>
<feature type="signal peptide" evidence="2">
    <location>
        <begin position="1"/>
        <end position="21"/>
    </location>
</feature>
<reference evidence="3 4" key="1">
    <citation type="journal article" date="2017" name="BMC Biol.">
        <title>Genomic innovations, transcriptional plasticity and gene loss underlying the evolution and divergence of two highly polyphagous and invasive Helicoverpa pest species.</title>
        <authorList>
            <person name="Pearce S.L."/>
            <person name="Clarke D.F."/>
            <person name="East P.D."/>
            <person name="Elfekih S."/>
            <person name="Gordon K.H."/>
            <person name="Jermiin L.S."/>
            <person name="McGaughran A."/>
            <person name="Oakeshott J.G."/>
            <person name="Papanikolaou A."/>
            <person name="Perera O.P."/>
            <person name="Rane R.V."/>
            <person name="Richards S."/>
            <person name="Tay W.T."/>
            <person name="Walsh T.K."/>
            <person name="Anderson A."/>
            <person name="Anderson C.J."/>
            <person name="Asgari S."/>
            <person name="Board P.G."/>
            <person name="Bretschneider A."/>
            <person name="Campbell P.M."/>
            <person name="Chertemps T."/>
            <person name="Christeller J.T."/>
            <person name="Coppin C.W."/>
            <person name="Downes S.J."/>
            <person name="Duan G."/>
            <person name="Farnsworth C.A."/>
            <person name="Good R.T."/>
            <person name="Han L.B."/>
            <person name="Han Y.C."/>
            <person name="Hatje K."/>
            <person name="Horne I."/>
            <person name="Huang Y.P."/>
            <person name="Hughes D.S."/>
            <person name="Jacquin-Joly E."/>
            <person name="James W."/>
            <person name="Jhangiani S."/>
            <person name="Kollmar M."/>
            <person name="Kuwar S.S."/>
            <person name="Li S."/>
            <person name="Liu N.Y."/>
            <person name="Maibeche M.T."/>
            <person name="Miller J.R."/>
            <person name="Montagne N."/>
            <person name="Perry T."/>
            <person name="Qu J."/>
            <person name="Song S.V."/>
            <person name="Sutton G.G."/>
            <person name="Vogel H."/>
            <person name="Walenz B.P."/>
            <person name="Xu W."/>
            <person name="Zhang H.J."/>
            <person name="Zou Z."/>
            <person name="Batterham P."/>
            <person name="Edwards O.R."/>
            <person name="Feyereisen R."/>
            <person name="Gibbs R.A."/>
            <person name="Heckel D.G."/>
            <person name="McGrath A."/>
            <person name="Robin C."/>
            <person name="Scherer S.E."/>
            <person name="Worley K.C."/>
            <person name="Wu Y.D."/>
        </authorList>
    </citation>
    <scope>NUCLEOTIDE SEQUENCE [LARGE SCALE GENOMIC DNA]</scope>
    <source>
        <strain evidence="3">Harm_GR_Male_#8</strain>
        <tissue evidence="3">Whole organism</tissue>
    </source>
</reference>
<feature type="chain" id="PRO_5016173438" evidence="2">
    <location>
        <begin position="22"/>
        <end position="253"/>
    </location>
</feature>
<sequence>MRMIAIYITIVHIAITSKVTALSFESFVKSLPADVPEEIKTMMLDIHQKHPEEFTMPDLHDVTLGDFKTTSPIVTVPVETEHTTVKSTTVKIKEKLIFKPVVPERRNLGTTTEKVTEPAKITTAKIDTTTAEVPPPCHQITPGVPVPVPMPMMPVPMSIYARVPIVMPMKSYFEPVIHDHPPLHKIKQMIERDEKKWQKKNKGKDCDVSVEIIYSDNYSDSDDDTESESSSESVDVGSDYYSDFIKINANRHR</sequence>
<evidence type="ECO:0000313" key="4">
    <source>
        <dbReference type="Proteomes" id="UP000249218"/>
    </source>
</evidence>
<evidence type="ECO:0000313" key="3">
    <source>
        <dbReference type="EMBL" id="PZC75848.1"/>
    </source>
</evidence>
<feature type="region of interest" description="Disordered" evidence="1">
    <location>
        <begin position="215"/>
        <end position="236"/>
    </location>
</feature>
<keyword evidence="2" id="KW-0732">Signal</keyword>
<dbReference type="Proteomes" id="UP000249218">
    <property type="component" value="Unassembled WGS sequence"/>
</dbReference>
<organism evidence="3 4">
    <name type="scientific">Helicoverpa armigera</name>
    <name type="common">Cotton bollworm</name>
    <name type="synonym">Heliothis armigera</name>
    <dbReference type="NCBI Taxonomy" id="29058"/>
    <lineage>
        <taxon>Eukaryota</taxon>
        <taxon>Metazoa</taxon>
        <taxon>Ecdysozoa</taxon>
        <taxon>Arthropoda</taxon>
        <taxon>Hexapoda</taxon>
        <taxon>Insecta</taxon>
        <taxon>Pterygota</taxon>
        <taxon>Neoptera</taxon>
        <taxon>Endopterygota</taxon>
        <taxon>Lepidoptera</taxon>
        <taxon>Glossata</taxon>
        <taxon>Ditrysia</taxon>
        <taxon>Noctuoidea</taxon>
        <taxon>Noctuidae</taxon>
        <taxon>Heliothinae</taxon>
        <taxon>Helicoverpa</taxon>
    </lineage>
</organism>
<proteinExistence type="predicted"/>
<evidence type="ECO:0000256" key="2">
    <source>
        <dbReference type="SAM" id="SignalP"/>
    </source>
</evidence>
<evidence type="ECO:0000256" key="1">
    <source>
        <dbReference type="SAM" id="MobiDB-lite"/>
    </source>
</evidence>
<feature type="compositionally biased region" description="Acidic residues" evidence="1">
    <location>
        <begin position="219"/>
        <end position="229"/>
    </location>
</feature>
<dbReference type="EMBL" id="KZ149979">
    <property type="protein sequence ID" value="PZC75848.1"/>
    <property type="molecule type" value="Genomic_DNA"/>
</dbReference>
<protein>
    <submittedName>
        <fullName evidence="3">Uncharacterized protein</fullName>
    </submittedName>
</protein>
<keyword evidence="4" id="KW-1185">Reference proteome</keyword>
<gene>
    <name evidence="3" type="primary">HaOG205592</name>
    <name evidence="3" type="ORF">B5X24_HaOG205592</name>
</gene>
<name>A0A2W1BLR1_HELAM</name>